<dbReference type="Proteomes" id="UP000297245">
    <property type="component" value="Unassembled WGS sequence"/>
</dbReference>
<organism evidence="2 3">
    <name type="scientific">Dendrothele bispora (strain CBS 962.96)</name>
    <dbReference type="NCBI Taxonomy" id="1314807"/>
    <lineage>
        <taxon>Eukaryota</taxon>
        <taxon>Fungi</taxon>
        <taxon>Dikarya</taxon>
        <taxon>Basidiomycota</taxon>
        <taxon>Agaricomycotina</taxon>
        <taxon>Agaricomycetes</taxon>
        <taxon>Agaricomycetidae</taxon>
        <taxon>Agaricales</taxon>
        <taxon>Agaricales incertae sedis</taxon>
        <taxon>Dendrothele</taxon>
    </lineage>
</organism>
<dbReference type="EMBL" id="ML179435">
    <property type="protein sequence ID" value="THU87801.1"/>
    <property type="molecule type" value="Genomic_DNA"/>
</dbReference>
<evidence type="ECO:0000313" key="3">
    <source>
        <dbReference type="Proteomes" id="UP000297245"/>
    </source>
</evidence>
<accession>A0A4S8LG13</accession>
<sequence>MPASRNSSTKHNRKVPTHPYKPHQWQTPHDDFLRMMQPPIAPAYFISDDEELKAAFLIRCQINLAIESQLVPCAKEPGRNHLVSISRKGILEIECNQCDVEDRCRFMSIVEEIQLQSALRQWRIFAVQRQEMEEYRRQFWELVAEVEEECKMVKN</sequence>
<name>A0A4S8LG13_DENBC</name>
<evidence type="ECO:0000256" key="1">
    <source>
        <dbReference type="SAM" id="MobiDB-lite"/>
    </source>
</evidence>
<protein>
    <submittedName>
        <fullName evidence="2">Uncharacterized protein</fullName>
    </submittedName>
</protein>
<reference evidence="2 3" key="1">
    <citation type="journal article" date="2019" name="Nat. Ecol. Evol.">
        <title>Megaphylogeny resolves global patterns of mushroom evolution.</title>
        <authorList>
            <person name="Varga T."/>
            <person name="Krizsan K."/>
            <person name="Foldi C."/>
            <person name="Dima B."/>
            <person name="Sanchez-Garcia M."/>
            <person name="Sanchez-Ramirez S."/>
            <person name="Szollosi G.J."/>
            <person name="Szarkandi J.G."/>
            <person name="Papp V."/>
            <person name="Albert L."/>
            <person name="Andreopoulos W."/>
            <person name="Angelini C."/>
            <person name="Antonin V."/>
            <person name="Barry K.W."/>
            <person name="Bougher N.L."/>
            <person name="Buchanan P."/>
            <person name="Buyck B."/>
            <person name="Bense V."/>
            <person name="Catcheside P."/>
            <person name="Chovatia M."/>
            <person name="Cooper J."/>
            <person name="Damon W."/>
            <person name="Desjardin D."/>
            <person name="Finy P."/>
            <person name="Geml J."/>
            <person name="Haridas S."/>
            <person name="Hughes K."/>
            <person name="Justo A."/>
            <person name="Karasinski D."/>
            <person name="Kautmanova I."/>
            <person name="Kiss B."/>
            <person name="Kocsube S."/>
            <person name="Kotiranta H."/>
            <person name="LaButti K.M."/>
            <person name="Lechner B.E."/>
            <person name="Liimatainen K."/>
            <person name="Lipzen A."/>
            <person name="Lukacs Z."/>
            <person name="Mihaltcheva S."/>
            <person name="Morgado L.N."/>
            <person name="Niskanen T."/>
            <person name="Noordeloos M.E."/>
            <person name="Ohm R.A."/>
            <person name="Ortiz-Santana B."/>
            <person name="Ovrebo C."/>
            <person name="Racz N."/>
            <person name="Riley R."/>
            <person name="Savchenko A."/>
            <person name="Shiryaev A."/>
            <person name="Soop K."/>
            <person name="Spirin V."/>
            <person name="Szebenyi C."/>
            <person name="Tomsovsky M."/>
            <person name="Tulloss R.E."/>
            <person name="Uehling J."/>
            <person name="Grigoriev I.V."/>
            <person name="Vagvolgyi C."/>
            <person name="Papp T."/>
            <person name="Martin F.M."/>
            <person name="Miettinen O."/>
            <person name="Hibbett D.S."/>
            <person name="Nagy L.G."/>
        </authorList>
    </citation>
    <scope>NUCLEOTIDE SEQUENCE [LARGE SCALE GENOMIC DNA]</scope>
    <source>
        <strain evidence="2 3">CBS 962.96</strain>
    </source>
</reference>
<dbReference type="AlphaFoldDB" id="A0A4S8LG13"/>
<proteinExistence type="predicted"/>
<evidence type="ECO:0000313" key="2">
    <source>
        <dbReference type="EMBL" id="THU87801.1"/>
    </source>
</evidence>
<keyword evidence="3" id="KW-1185">Reference proteome</keyword>
<gene>
    <name evidence="2" type="ORF">K435DRAFT_866941</name>
</gene>
<feature type="region of interest" description="Disordered" evidence="1">
    <location>
        <begin position="1"/>
        <end position="24"/>
    </location>
</feature>